<evidence type="ECO:0008006" key="4">
    <source>
        <dbReference type="Google" id="ProtNLM"/>
    </source>
</evidence>
<dbReference type="SUPFAM" id="SSF82171">
    <property type="entry name" value="DPP6 N-terminal domain-like"/>
    <property type="match status" value="1"/>
</dbReference>
<evidence type="ECO:0000256" key="1">
    <source>
        <dbReference type="SAM" id="Phobius"/>
    </source>
</evidence>
<proteinExistence type="predicted"/>
<name>A0A537JPP2_9BACT</name>
<accession>A0A537JPP2</accession>
<organism evidence="2 3">
    <name type="scientific">Candidatus Segetimicrobium genomatis</name>
    <dbReference type="NCBI Taxonomy" id="2569760"/>
    <lineage>
        <taxon>Bacteria</taxon>
        <taxon>Bacillati</taxon>
        <taxon>Candidatus Sysuimicrobiota</taxon>
        <taxon>Candidatus Sysuimicrobiia</taxon>
        <taxon>Candidatus Sysuimicrobiales</taxon>
        <taxon>Candidatus Segetimicrobiaceae</taxon>
        <taxon>Candidatus Segetimicrobium</taxon>
    </lineage>
</organism>
<feature type="transmembrane region" description="Helical" evidence="1">
    <location>
        <begin position="20"/>
        <end position="40"/>
    </location>
</feature>
<keyword evidence="1" id="KW-1133">Transmembrane helix</keyword>
<reference evidence="2 3" key="1">
    <citation type="journal article" date="2019" name="Nat. Microbiol.">
        <title>Mediterranean grassland soil C-N compound turnover is dependent on rainfall and depth, and is mediated by genomically divergent microorganisms.</title>
        <authorList>
            <person name="Diamond S."/>
            <person name="Andeer P.F."/>
            <person name="Li Z."/>
            <person name="Crits-Christoph A."/>
            <person name="Burstein D."/>
            <person name="Anantharaman K."/>
            <person name="Lane K.R."/>
            <person name="Thomas B.C."/>
            <person name="Pan C."/>
            <person name="Northen T.R."/>
            <person name="Banfield J.F."/>
        </authorList>
    </citation>
    <scope>NUCLEOTIDE SEQUENCE [LARGE SCALE GENOMIC DNA]</scope>
    <source>
        <strain evidence="2">NP_7</strain>
    </source>
</reference>
<keyword evidence="1" id="KW-0472">Membrane</keyword>
<evidence type="ECO:0000313" key="3">
    <source>
        <dbReference type="Proteomes" id="UP000320048"/>
    </source>
</evidence>
<dbReference type="AlphaFoldDB" id="A0A537JPP2"/>
<evidence type="ECO:0000313" key="2">
    <source>
        <dbReference type="EMBL" id="TMI85146.1"/>
    </source>
</evidence>
<gene>
    <name evidence="2" type="ORF">E6H04_00070</name>
</gene>
<comment type="caution">
    <text evidence="2">The sequence shown here is derived from an EMBL/GenBank/DDBJ whole genome shotgun (WGS) entry which is preliminary data.</text>
</comment>
<dbReference type="EMBL" id="VBAO01000001">
    <property type="protein sequence ID" value="TMI85146.1"/>
    <property type="molecule type" value="Genomic_DNA"/>
</dbReference>
<protein>
    <recommendedName>
        <fullName evidence="4">Oligogalacturonate lyase domain-containing protein</fullName>
    </recommendedName>
</protein>
<sequence>MKRRRPDADDASSRVGRARLTWLAVSALVVLSVISMVQLLRVHRFDPSTSAEATRLVATSSAKSPYAAIADRDVRPEPPVPSLGGAGYQFTDPVFRSRMLRITDANTRPDTVGRSWGSPASPETSAWNTTSTRFFVTGDGGEQIPFDFDPRGMTASRTGNRRNPAGGLVLGFGGEPSFSFLDPDVIYGLQGADPHKIVQYRFASGEERVVHDIASCLPGIASRGAGISVAADDQRLLTYVGGDVQDLDTHVYVYDRARGCRWLNAETGQVGGEWGPPGTYEGDHGWTIHNARMAKNGKWAKITAGSGSRVGVYFWNIDTLTVIPCPVGRPTRCSGHMVMGFDHVINHRGVTDGMQVAIRPLEDLKSVRPLIVPELRPSRFVIEIHPTWNNVRPDETQPVCTEVYRTDGRVERAWDGEIICIETDGLASTVWRFAHHRSQVASFGDQPRANVSQDGRFVLFTSNWEQTLGRGPDGPRHDAFLVELTPAAAPLSTRR</sequence>
<keyword evidence="1" id="KW-0812">Transmembrane</keyword>
<dbReference type="Proteomes" id="UP000320048">
    <property type="component" value="Unassembled WGS sequence"/>
</dbReference>